<feature type="transmembrane region" description="Helical" evidence="6">
    <location>
        <begin position="237"/>
        <end position="260"/>
    </location>
</feature>
<reference evidence="7" key="1">
    <citation type="submission" date="2022-01" db="EMBL/GenBank/DDBJ databases">
        <title>Genome Sequence Resource for Two Populations of Ditylenchus destructor, the Migratory Endoparasitic Phytonematode.</title>
        <authorList>
            <person name="Zhang H."/>
            <person name="Lin R."/>
            <person name="Xie B."/>
        </authorList>
    </citation>
    <scope>NUCLEOTIDE SEQUENCE</scope>
    <source>
        <strain evidence="7">BazhouSP</strain>
    </source>
</reference>
<evidence type="ECO:0000313" key="7">
    <source>
        <dbReference type="EMBL" id="KAI1725846.1"/>
    </source>
</evidence>
<protein>
    <recommendedName>
        <fullName evidence="6">Tetraspanin</fullName>
    </recommendedName>
</protein>
<evidence type="ECO:0000256" key="3">
    <source>
        <dbReference type="ARBA" id="ARBA00022692"/>
    </source>
</evidence>
<evidence type="ECO:0000256" key="4">
    <source>
        <dbReference type="ARBA" id="ARBA00022989"/>
    </source>
</evidence>
<evidence type="ECO:0000256" key="5">
    <source>
        <dbReference type="ARBA" id="ARBA00023136"/>
    </source>
</evidence>
<keyword evidence="3 6" id="KW-0812">Transmembrane</keyword>
<evidence type="ECO:0000313" key="8">
    <source>
        <dbReference type="Proteomes" id="UP001201812"/>
    </source>
</evidence>
<feature type="transmembrane region" description="Helical" evidence="6">
    <location>
        <begin position="91"/>
        <end position="115"/>
    </location>
</feature>
<organism evidence="7 8">
    <name type="scientific">Ditylenchus destructor</name>
    <dbReference type="NCBI Taxonomy" id="166010"/>
    <lineage>
        <taxon>Eukaryota</taxon>
        <taxon>Metazoa</taxon>
        <taxon>Ecdysozoa</taxon>
        <taxon>Nematoda</taxon>
        <taxon>Chromadorea</taxon>
        <taxon>Rhabditida</taxon>
        <taxon>Tylenchina</taxon>
        <taxon>Tylenchomorpha</taxon>
        <taxon>Sphaerularioidea</taxon>
        <taxon>Anguinidae</taxon>
        <taxon>Anguininae</taxon>
        <taxon>Ditylenchus</taxon>
    </lineage>
</organism>
<dbReference type="Pfam" id="PF00335">
    <property type="entry name" value="Tetraspanin"/>
    <property type="match status" value="1"/>
</dbReference>
<dbReference type="PANTHER" id="PTHR19282">
    <property type="entry name" value="TETRASPANIN"/>
    <property type="match status" value="1"/>
</dbReference>
<feature type="transmembrane region" description="Helical" evidence="6">
    <location>
        <begin position="64"/>
        <end position="84"/>
    </location>
</feature>
<comment type="caution">
    <text evidence="7">The sequence shown here is derived from an EMBL/GenBank/DDBJ whole genome shotgun (WGS) entry which is preliminary data.</text>
</comment>
<dbReference type="SUPFAM" id="SSF48652">
    <property type="entry name" value="Tetraspanin"/>
    <property type="match status" value="1"/>
</dbReference>
<sequence length="265" mass="29999">MGSFGRWSAYGSFGQSIRLLFLSTNLLSVLLSLSVFCYGAWLYHNRSQFAELLAPSLYVDVSRIMIVVSVMAIINSAIAVYAVLRELRCLIYSYATASGIIFFMLLTGSVMGFVFRSNLVQMPLHLKLLTSLKELYGSNDMQGFTLAWDSLQTNFECCGVNGTDDFMVWHTSKWHMHHKEPKPAVPESCCLPNRIKECQSITDVEELSRIQSEQSQLIYPNTCYMLLRTDLLSVVHVAAWLSLVSSFFMLVPAFFAAFYAKLIRK</sequence>
<keyword evidence="8" id="KW-1185">Reference proteome</keyword>
<proteinExistence type="inferred from homology"/>
<dbReference type="Gene3D" id="1.10.1450.10">
    <property type="entry name" value="Tetraspanin"/>
    <property type="match status" value="1"/>
</dbReference>
<accession>A0AAD4NGB7</accession>
<keyword evidence="5 6" id="KW-0472">Membrane</keyword>
<dbReference type="InterPro" id="IPR018499">
    <property type="entry name" value="Tetraspanin/Peripherin"/>
</dbReference>
<dbReference type="EMBL" id="JAKKPZ010000002">
    <property type="protein sequence ID" value="KAI1725846.1"/>
    <property type="molecule type" value="Genomic_DNA"/>
</dbReference>
<dbReference type="InterPro" id="IPR000301">
    <property type="entry name" value="Tetraspanin_animals"/>
</dbReference>
<gene>
    <name evidence="7" type="ORF">DdX_02528</name>
</gene>
<comment type="subcellular location">
    <subcellularLocation>
        <location evidence="1 6">Membrane</location>
        <topology evidence="1 6">Multi-pass membrane protein</topology>
    </subcellularLocation>
</comment>
<dbReference type="InterPro" id="IPR008952">
    <property type="entry name" value="Tetraspanin_EC2_sf"/>
</dbReference>
<comment type="similarity">
    <text evidence="2 6">Belongs to the tetraspanin (TM4SF) family.</text>
</comment>
<dbReference type="Proteomes" id="UP001201812">
    <property type="component" value="Unassembled WGS sequence"/>
</dbReference>
<dbReference type="PANTHER" id="PTHR19282:SF452">
    <property type="entry name" value="LD03691P"/>
    <property type="match status" value="1"/>
</dbReference>
<evidence type="ECO:0000256" key="6">
    <source>
        <dbReference type="RuleBase" id="RU361218"/>
    </source>
</evidence>
<evidence type="ECO:0000256" key="1">
    <source>
        <dbReference type="ARBA" id="ARBA00004141"/>
    </source>
</evidence>
<dbReference type="GO" id="GO:0016020">
    <property type="term" value="C:membrane"/>
    <property type="evidence" value="ECO:0007669"/>
    <property type="project" value="UniProtKB-SubCell"/>
</dbReference>
<keyword evidence="4 6" id="KW-1133">Transmembrane helix</keyword>
<dbReference type="PIRSF" id="PIRSF002419">
    <property type="entry name" value="Tetraspanin"/>
    <property type="match status" value="1"/>
</dbReference>
<dbReference type="AlphaFoldDB" id="A0AAD4NGB7"/>
<dbReference type="CDD" id="cd03156">
    <property type="entry name" value="uroplakin_I_like_LEL"/>
    <property type="match status" value="1"/>
</dbReference>
<feature type="transmembrane region" description="Helical" evidence="6">
    <location>
        <begin position="20"/>
        <end position="44"/>
    </location>
</feature>
<evidence type="ECO:0000256" key="2">
    <source>
        <dbReference type="ARBA" id="ARBA00006840"/>
    </source>
</evidence>
<name>A0AAD4NGB7_9BILA</name>